<reference evidence="2 3" key="1">
    <citation type="submission" date="2022-12" db="EMBL/GenBank/DDBJ databases">
        <authorList>
            <person name="Mo P."/>
        </authorList>
    </citation>
    <scope>NUCLEOTIDE SEQUENCE [LARGE SCALE GENOMIC DNA]</scope>
    <source>
        <strain evidence="2 3">HUAS 2-6</strain>
    </source>
</reference>
<dbReference type="EMBL" id="CP115300">
    <property type="protein sequence ID" value="WBO65400.1"/>
    <property type="molecule type" value="Genomic_DNA"/>
</dbReference>
<evidence type="ECO:0000313" key="2">
    <source>
        <dbReference type="EMBL" id="WBO65400.1"/>
    </source>
</evidence>
<evidence type="ECO:0000313" key="3">
    <source>
        <dbReference type="Proteomes" id="UP001212326"/>
    </source>
</evidence>
<dbReference type="RefSeq" id="WP_270082975.1">
    <property type="nucleotide sequence ID" value="NZ_CP115300.1"/>
</dbReference>
<feature type="transmembrane region" description="Helical" evidence="1">
    <location>
        <begin position="299"/>
        <end position="320"/>
    </location>
</feature>
<dbReference type="Proteomes" id="UP001212326">
    <property type="component" value="Chromosome"/>
</dbReference>
<keyword evidence="1" id="KW-0812">Transmembrane</keyword>
<evidence type="ECO:0000256" key="1">
    <source>
        <dbReference type="SAM" id="Phobius"/>
    </source>
</evidence>
<accession>A0ABY7P543</accession>
<gene>
    <name evidence="2" type="ORF">O1G22_22535</name>
</gene>
<sequence>MTATTAPVAQARAAGKPRLIRWVLRLHRPALYGWAGLAVVLAVVLIALAGPLADAAAEGWRQYDACDFRGPCHYDQDAILRYKDWYNYATTALDVLPFLVAAWAGAALTGRELETGTARLAWTQSTSPARWLAVRLAVPALVVAAGTGPLFWLHHLAWAAGQGRIDTVKTWYDVFTFHANGPTTTALALAGLAAGALAGLLFRRALPALVLGVVFISGVWGLAQQLMPHLWPTVTSTASLKQGYPGSGITVEQGLVTRTGAHLPDPYCSSDASCHAVLAKATGYYSTYHPASHYWPLQLTTSALILAVTGLLVLACFLVLRRLTGPVTTAPTGKAAV</sequence>
<name>A0ABY7P543_9ACTN</name>
<protein>
    <submittedName>
        <fullName evidence="2">ABC transporter permease</fullName>
    </submittedName>
</protein>
<feature type="transmembrane region" description="Helical" evidence="1">
    <location>
        <begin position="31"/>
        <end position="53"/>
    </location>
</feature>
<keyword evidence="3" id="KW-1185">Reference proteome</keyword>
<feature type="transmembrane region" description="Helical" evidence="1">
    <location>
        <begin position="131"/>
        <end position="152"/>
    </location>
</feature>
<feature type="transmembrane region" description="Helical" evidence="1">
    <location>
        <begin position="85"/>
        <end position="110"/>
    </location>
</feature>
<organism evidence="2 3">
    <name type="scientific">Streptomyces camelliae</name>
    <dbReference type="NCBI Taxonomy" id="3004093"/>
    <lineage>
        <taxon>Bacteria</taxon>
        <taxon>Bacillati</taxon>
        <taxon>Actinomycetota</taxon>
        <taxon>Actinomycetes</taxon>
        <taxon>Kitasatosporales</taxon>
        <taxon>Streptomycetaceae</taxon>
        <taxon>Streptomyces</taxon>
    </lineage>
</organism>
<proteinExistence type="predicted"/>
<feature type="transmembrane region" description="Helical" evidence="1">
    <location>
        <begin position="209"/>
        <end position="227"/>
    </location>
</feature>
<keyword evidence="1" id="KW-0472">Membrane</keyword>
<feature type="transmembrane region" description="Helical" evidence="1">
    <location>
        <begin position="184"/>
        <end position="202"/>
    </location>
</feature>
<keyword evidence="1" id="KW-1133">Transmembrane helix</keyword>